<sequence length="70" mass="7024">MKISARNLLKGKVTAIKRGAVAASVKVDIGGGNVITSTVTVEAVDDLALSEGSDVTVVIKASEVLLATGD</sequence>
<dbReference type="Pfam" id="PF03459">
    <property type="entry name" value="TOBE"/>
    <property type="match status" value="1"/>
</dbReference>
<dbReference type="RefSeq" id="WP_261615581.1">
    <property type="nucleotide sequence ID" value="NZ_JALIDZ010000004.1"/>
</dbReference>
<dbReference type="InterPro" id="IPR008995">
    <property type="entry name" value="Mo/tungstate-bd_C_term_dom"/>
</dbReference>
<dbReference type="InterPro" id="IPR005116">
    <property type="entry name" value="Transp-assoc_OB_typ1"/>
</dbReference>
<evidence type="ECO:0000256" key="1">
    <source>
        <dbReference type="ARBA" id="ARBA00022505"/>
    </source>
</evidence>
<keyword evidence="5" id="KW-1185">Reference proteome</keyword>
<dbReference type="SUPFAM" id="SSF50331">
    <property type="entry name" value="MOP-like"/>
    <property type="match status" value="1"/>
</dbReference>
<dbReference type="NCBIfam" id="TIGR00638">
    <property type="entry name" value="Mop"/>
    <property type="match status" value="1"/>
</dbReference>
<dbReference type="AlphaFoldDB" id="A0AAW5QZX9"/>
<feature type="domain" description="Mop" evidence="3">
    <location>
        <begin position="2"/>
        <end position="68"/>
    </location>
</feature>
<protein>
    <submittedName>
        <fullName evidence="4">TOBE domain-containing protein</fullName>
    </submittedName>
</protein>
<dbReference type="GO" id="GO:0015689">
    <property type="term" value="P:molybdate ion transport"/>
    <property type="evidence" value="ECO:0007669"/>
    <property type="project" value="InterPro"/>
</dbReference>
<evidence type="ECO:0000259" key="3">
    <source>
        <dbReference type="PROSITE" id="PS51866"/>
    </source>
</evidence>
<evidence type="ECO:0000313" key="5">
    <source>
        <dbReference type="Proteomes" id="UP001320898"/>
    </source>
</evidence>
<evidence type="ECO:0000313" key="4">
    <source>
        <dbReference type="EMBL" id="MCT8972001.1"/>
    </source>
</evidence>
<name>A0AAW5QZX9_9HYPH</name>
<proteinExistence type="predicted"/>
<dbReference type="InterPro" id="IPR004606">
    <property type="entry name" value="Mop_domain"/>
</dbReference>
<dbReference type="PROSITE" id="PS51866">
    <property type="entry name" value="MOP"/>
    <property type="match status" value="1"/>
</dbReference>
<gene>
    <name evidence="4" type="ORF">MUB46_09060</name>
</gene>
<organism evidence="4 5">
    <name type="scientific">Microbaculum marinisediminis</name>
    <dbReference type="NCBI Taxonomy" id="2931392"/>
    <lineage>
        <taxon>Bacteria</taxon>
        <taxon>Pseudomonadati</taxon>
        <taxon>Pseudomonadota</taxon>
        <taxon>Alphaproteobacteria</taxon>
        <taxon>Hyphomicrobiales</taxon>
        <taxon>Tepidamorphaceae</taxon>
        <taxon>Microbaculum</taxon>
    </lineage>
</organism>
<dbReference type="Proteomes" id="UP001320898">
    <property type="component" value="Unassembled WGS sequence"/>
</dbReference>
<comment type="caution">
    <text evidence="4">The sequence shown here is derived from an EMBL/GenBank/DDBJ whole genome shotgun (WGS) entry which is preliminary data.</text>
</comment>
<evidence type="ECO:0000256" key="2">
    <source>
        <dbReference type="PROSITE-ProRule" id="PRU01213"/>
    </source>
</evidence>
<dbReference type="Gene3D" id="2.40.50.100">
    <property type="match status" value="1"/>
</dbReference>
<accession>A0AAW5QZX9</accession>
<keyword evidence="1 2" id="KW-0500">Molybdenum</keyword>
<reference evidence="4 5" key="1">
    <citation type="submission" date="2022-04" db="EMBL/GenBank/DDBJ databases">
        <authorList>
            <person name="Ye Y.-Q."/>
            <person name="Du Z.-J."/>
        </authorList>
    </citation>
    <scope>NUCLEOTIDE SEQUENCE [LARGE SCALE GENOMIC DNA]</scope>
    <source>
        <strain evidence="4 5">A6E488</strain>
    </source>
</reference>
<dbReference type="EMBL" id="JALIDZ010000004">
    <property type="protein sequence ID" value="MCT8972001.1"/>
    <property type="molecule type" value="Genomic_DNA"/>
</dbReference>